<keyword evidence="1" id="KW-0862">Zinc</keyword>
<accession>A0A4W5P6X3</accession>
<keyword evidence="2" id="KW-0175">Coiled coil</keyword>
<keyword evidence="1" id="KW-0479">Metal-binding</keyword>
<dbReference type="Pfam" id="PF14893">
    <property type="entry name" value="PNMA"/>
    <property type="match status" value="1"/>
</dbReference>
<dbReference type="InterPro" id="IPR026523">
    <property type="entry name" value="PNMA"/>
</dbReference>
<dbReference type="GeneTree" id="ENSGT01030000234522"/>
<reference evidence="5" key="2">
    <citation type="submission" date="2025-08" db="UniProtKB">
        <authorList>
            <consortium name="Ensembl"/>
        </authorList>
    </citation>
    <scope>IDENTIFICATION</scope>
</reference>
<evidence type="ECO:0000256" key="3">
    <source>
        <dbReference type="SAM" id="MobiDB-lite"/>
    </source>
</evidence>
<dbReference type="InterPro" id="IPR036875">
    <property type="entry name" value="Znf_CCHC_sf"/>
</dbReference>
<dbReference type="STRING" id="62062.ENSHHUP00000057295"/>
<feature type="coiled-coil region" evidence="2">
    <location>
        <begin position="361"/>
        <end position="388"/>
    </location>
</feature>
<evidence type="ECO:0000313" key="6">
    <source>
        <dbReference type="Proteomes" id="UP000314982"/>
    </source>
</evidence>
<dbReference type="Pfam" id="PF00098">
    <property type="entry name" value="zf-CCHC"/>
    <property type="match status" value="1"/>
</dbReference>
<dbReference type="InterPro" id="IPR001878">
    <property type="entry name" value="Znf_CCHC"/>
</dbReference>
<feature type="domain" description="CCHC-type" evidence="4">
    <location>
        <begin position="428"/>
        <end position="441"/>
    </location>
</feature>
<dbReference type="AlphaFoldDB" id="A0A4W5P6X3"/>
<dbReference type="GO" id="GO:0008270">
    <property type="term" value="F:zinc ion binding"/>
    <property type="evidence" value="ECO:0007669"/>
    <property type="project" value="UniProtKB-KW"/>
</dbReference>
<evidence type="ECO:0000313" key="5">
    <source>
        <dbReference type="Ensembl" id="ENSHHUP00000057295.1"/>
    </source>
</evidence>
<evidence type="ECO:0000256" key="2">
    <source>
        <dbReference type="SAM" id="Coils"/>
    </source>
</evidence>
<sequence>MDAEEIVTWCTEKQLAINRAFVLSNVTEDVSDEVLLKTLTYVKAFGKIRLHGRCFYSADKKQYVLVEISNNLNEIAVPSVVGIPGELGPWPVHVGSQVTSPVEREGEDFQVKLLSFLRHEGKTVADVKDLVSPSGADLNTELVTAISSLVEKCNNVPSETQSYRKLRMFSGVKPTPSGEEEYDAWAEQTTHFLEEWQCTDNVKKQRIIESLKGPAADIVRFFKTGNPHATAIEYMKALETAFGTTESAPDLMVRFRNTFQSEGEKLSAYLLRLDKLLHAVYRKGGIELSEMNRTRIGQIVRGASSHDMVALRIRMTYKLRDPPTFTDLLQEVREGEDMIQDRNTTKSVVKSSAVAPVATVCEEANTEIEVLRKEIKGLKTEMTRLMSANVTAAQSDTQRSDVAFKGKKKRINPSQEQTQADSKPGVFCYRCGEDGHFKRNCEGEENLRKVNTRLIKQKRSMGNYRGTQ</sequence>
<evidence type="ECO:0000256" key="1">
    <source>
        <dbReference type="PROSITE-ProRule" id="PRU00047"/>
    </source>
</evidence>
<name>A0A4W5P6X3_9TELE</name>
<dbReference type="PANTHER" id="PTHR23095:SF17">
    <property type="entry name" value="PARANEOPLASTIC ANTIGEN MA1"/>
    <property type="match status" value="1"/>
</dbReference>
<dbReference type="Proteomes" id="UP000314982">
    <property type="component" value="Unassembled WGS sequence"/>
</dbReference>
<reference evidence="6" key="1">
    <citation type="submission" date="2018-06" db="EMBL/GenBank/DDBJ databases">
        <title>Genome assembly of Danube salmon.</title>
        <authorList>
            <person name="Macqueen D.J."/>
            <person name="Gundappa M.K."/>
        </authorList>
    </citation>
    <scope>NUCLEOTIDE SEQUENCE [LARGE SCALE GENOMIC DNA]</scope>
</reference>
<keyword evidence="6" id="KW-1185">Reference proteome</keyword>
<evidence type="ECO:0000259" key="4">
    <source>
        <dbReference type="PROSITE" id="PS50158"/>
    </source>
</evidence>
<organism evidence="5 6">
    <name type="scientific">Hucho hucho</name>
    <name type="common">huchen</name>
    <dbReference type="NCBI Taxonomy" id="62062"/>
    <lineage>
        <taxon>Eukaryota</taxon>
        <taxon>Metazoa</taxon>
        <taxon>Chordata</taxon>
        <taxon>Craniata</taxon>
        <taxon>Vertebrata</taxon>
        <taxon>Euteleostomi</taxon>
        <taxon>Actinopterygii</taxon>
        <taxon>Neopterygii</taxon>
        <taxon>Teleostei</taxon>
        <taxon>Protacanthopterygii</taxon>
        <taxon>Salmoniformes</taxon>
        <taxon>Salmonidae</taxon>
        <taxon>Salmoninae</taxon>
        <taxon>Hucho</taxon>
    </lineage>
</organism>
<dbReference type="GO" id="GO:0003676">
    <property type="term" value="F:nucleic acid binding"/>
    <property type="evidence" value="ECO:0007669"/>
    <property type="project" value="InterPro"/>
</dbReference>
<reference evidence="5" key="3">
    <citation type="submission" date="2025-09" db="UniProtKB">
        <authorList>
            <consortium name="Ensembl"/>
        </authorList>
    </citation>
    <scope>IDENTIFICATION</scope>
</reference>
<keyword evidence="1" id="KW-0863">Zinc-finger</keyword>
<dbReference type="SUPFAM" id="SSF57756">
    <property type="entry name" value="Retrovirus zinc finger-like domains"/>
    <property type="match status" value="1"/>
</dbReference>
<proteinExistence type="predicted"/>
<protein>
    <recommendedName>
        <fullName evidence="4">CCHC-type domain-containing protein</fullName>
    </recommendedName>
</protein>
<dbReference type="PANTHER" id="PTHR23095">
    <property type="entry name" value="PARANEOPLASTIC ANTIGEN"/>
    <property type="match status" value="1"/>
</dbReference>
<dbReference type="Pfam" id="PF20846">
    <property type="entry name" value="PNMA_N"/>
    <property type="match status" value="1"/>
</dbReference>
<feature type="compositionally biased region" description="Polar residues" evidence="3">
    <location>
        <begin position="412"/>
        <end position="421"/>
    </location>
</feature>
<dbReference type="Ensembl" id="ENSHHUT00000059260.1">
    <property type="protein sequence ID" value="ENSHHUP00000057295.1"/>
    <property type="gene ID" value="ENSHHUG00000034167.1"/>
</dbReference>
<dbReference type="PROSITE" id="PS50158">
    <property type="entry name" value="ZF_CCHC"/>
    <property type="match status" value="1"/>
</dbReference>
<dbReference type="Gene3D" id="4.10.60.10">
    <property type="entry name" value="Zinc finger, CCHC-type"/>
    <property type="match status" value="1"/>
</dbReference>
<dbReference type="InterPro" id="IPR048270">
    <property type="entry name" value="PNMA_C"/>
</dbReference>
<feature type="region of interest" description="Disordered" evidence="3">
    <location>
        <begin position="397"/>
        <end position="422"/>
    </location>
</feature>
<dbReference type="InterPro" id="IPR048271">
    <property type="entry name" value="PNMA_N"/>
</dbReference>